<dbReference type="OrthoDB" id="665360at2"/>
<feature type="signal peptide" evidence="1">
    <location>
        <begin position="1"/>
        <end position="20"/>
    </location>
</feature>
<gene>
    <name evidence="2" type="ORF">SAMN04488122_4676</name>
</gene>
<dbReference type="STRING" id="29529.SAMN04488122_4676"/>
<dbReference type="InterPro" id="IPR008993">
    <property type="entry name" value="TIMP-like_OB-fold"/>
</dbReference>
<name>A0A1I0S825_9BACT</name>
<proteinExistence type="predicted"/>
<dbReference type="Gene3D" id="3.90.930.1">
    <property type="match status" value="2"/>
</dbReference>
<evidence type="ECO:0000256" key="1">
    <source>
        <dbReference type="SAM" id="SignalP"/>
    </source>
</evidence>
<dbReference type="Proteomes" id="UP000199310">
    <property type="component" value="Unassembled WGS sequence"/>
</dbReference>
<dbReference type="SUPFAM" id="SSF82185">
    <property type="entry name" value="Histone H3 K4-specific methyltransferase SET7/9 N-terminal domain"/>
    <property type="match status" value="1"/>
</dbReference>
<dbReference type="InterPro" id="IPR011652">
    <property type="entry name" value="MORN_2"/>
</dbReference>
<dbReference type="Pfam" id="PF07661">
    <property type="entry name" value="MORN_2"/>
    <property type="match status" value="2"/>
</dbReference>
<accession>A0A1I0S825</accession>
<keyword evidence="3" id="KW-1185">Reference proteome</keyword>
<dbReference type="SUPFAM" id="SSF50242">
    <property type="entry name" value="TIMP-like"/>
    <property type="match status" value="1"/>
</dbReference>
<dbReference type="AlphaFoldDB" id="A0A1I0S825"/>
<dbReference type="EMBL" id="FOJG01000002">
    <property type="protein sequence ID" value="SEW52085.1"/>
    <property type="molecule type" value="Genomic_DNA"/>
</dbReference>
<evidence type="ECO:0000313" key="3">
    <source>
        <dbReference type="Proteomes" id="UP000199310"/>
    </source>
</evidence>
<protein>
    <submittedName>
        <fullName evidence="2">MORN repeat variant</fullName>
    </submittedName>
</protein>
<sequence length="357" mass="41300">MKSIVLVYSLLLFATGQCIACTCAMLPPLKELSQLEPYQFIARVMITDDGDTGAENAQNTGVLTFNIITLFKGQPITQLVEHMKNSSCDMGISKGEEWIVFAREANGQLHIQPCDRDIRYRSSNGERDWRFKSGMAELDKLAELYRHPAPLYPDGVRTLYYPNGQKELQENYSQQQLQGARKLWYANGQLRASEYYTNGKLEGLTEWWYVTGQLEEESRYRSGKPYNIHRMYYDTTLLPYMKNLLVPMIYATEDSLVNEFKRIQPQYETVYSPEGIPLINREYLRSGQIRSEYLMNEKNDSALRITYFDNGQMSSFTPQVKYQPTGRFYEFNKDGSLKRSGVYDGQGNYKWDPPAGK</sequence>
<keyword evidence="1" id="KW-0732">Signal</keyword>
<evidence type="ECO:0000313" key="2">
    <source>
        <dbReference type="EMBL" id="SEW52085.1"/>
    </source>
</evidence>
<feature type="chain" id="PRO_5011537593" evidence="1">
    <location>
        <begin position="21"/>
        <end position="357"/>
    </location>
</feature>
<reference evidence="3" key="1">
    <citation type="submission" date="2016-10" db="EMBL/GenBank/DDBJ databases">
        <authorList>
            <person name="Varghese N."/>
            <person name="Submissions S."/>
        </authorList>
    </citation>
    <scope>NUCLEOTIDE SEQUENCE [LARGE SCALE GENOMIC DNA]</scope>
    <source>
        <strain evidence="3">DSM 3695</strain>
    </source>
</reference>
<dbReference type="RefSeq" id="WP_089898532.1">
    <property type="nucleotide sequence ID" value="NZ_FOJG01000002.1"/>
</dbReference>
<organism evidence="2 3">
    <name type="scientific">Chitinophaga arvensicola</name>
    <dbReference type="NCBI Taxonomy" id="29529"/>
    <lineage>
        <taxon>Bacteria</taxon>
        <taxon>Pseudomonadati</taxon>
        <taxon>Bacteroidota</taxon>
        <taxon>Chitinophagia</taxon>
        <taxon>Chitinophagales</taxon>
        <taxon>Chitinophagaceae</taxon>
        <taxon>Chitinophaga</taxon>
    </lineage>
</organism>